<dbReference type="Proteomes" id="UP000054821">
    <property type="component" value="Unassembled WGS sequence"/>
</dbReference>
<evidence type="ECO:0000313" key="2">
    <source>
        <dbReference type="EMBL" id="PON29801.1"/>
    </source>
</evidence>
<organism evidence="2 3">
    <name type="scientific">Trichoderma gamsii</name>
    <dbReference type="NCBI Taxonomy" id="398673"/>
    <lineage>
        <taxon>Eukaryota</taxon>
        <taxon>Fungi</taxon>
        <taxon>Dikarya</taxon>
        <taxon>Ascomycota</taxon>
        <taxon>Pezizomycotina</taxon>
        <taxon>Sordariomycetes</taxon>
        <taxon>Hypocreomycetidae</taxon>
        <taxon>Hypocreales</taxon>
        <taxon>Hypocreaceae</taxon>
        <taxon>Trichoderma</taxon>
    </lineage>
</organism>
<dbReference type="STRING" id="398673.A0A2P4ZZW8"/>
<dbReference type="GeneID" id="36347308"/>
<keyword evidence="3" id="KW-1185">Reference proteome</keyword>
<evidence type="ECO:0000313" key="3">
    <source>
        <dbReference type="Proteomes" id="UP000054821"/>
    </source>
</evidence>
<sequence length="162" mass="17768">MTYNYMNDPMTPSKDQIFLDGAPPDNLVPSGFVESRIRQLNIRSSKDRPKIQNSLHVANVREGEEVCSPACQGTRLEVTASPPVGHSYPGLRINDNPSDDIGVAWEASSISAHMYNVKPSLRASRSTNSIGLRSPTRGPSRFRGSHRSNKSACNRADDSNLD</sequence>
<comment type="caution">
    <text evidence="2">The sequence shown here is derived from an EMBL/GenBank/DDBJ whole genome shotgun (WGS) entry which is preliminary data.</text>
</comment>
<accession>A0A2P4ZZW8</accession>
<evidence type="ECO:0000256" key="1">
    <source>
        <dbReference type="SAM" id="MobiDB-lite"/>
    </source>
</evidence>
<dbReference type="RefSeq" id="XP_024406519.1">
    <property type="nucleotide sequence ID" value="XM_024548703.1"/>
</dbReference>
<reference evidence="2 3" key="1">
    <citation type="journal article" date="2016" name="Genome Announc.">
        <title>Draft Whole-Genome Sequence of Trichoderma gamsii T6085, a Promising Biocontrol Agent of Fusarium Head Blight on Wheat.</title>
        <authorList>
            <person name="Baroncelli R."/>
            <person name="Zapparata A."/>
            <person name="Piaggeschi G."/>
            <person name="Sarrocco S."/>
            <person name="Vannacci G."/>
        </authorList>
    </citation>
    <scope>NUCLEOTIDE SEQUENCE [LARGE SCALE GENOMIC DNA]</scope>
    <source>
        <strain evidence="2 3">T6085</strain>
    </source>
</reference>
<feature type="region of interest" description="Disordered" evidence="1">
    <location>
        <begin position="122"/>
        <end position="162"/>
    </location>
</feature>
<proteinExistence type="predicted"/>
<name>A0A2P4ZZW8_9HYPO</name>
<dbReference type="EMBL" id="JPDN02000003">
    <property type="protein sequence ID" value="PON29801.1"/>
    <property type="molecule type" value="Genomic_DNA"/>
</dbReference>
<protein>
    <submittedName>
        <fullName evidence="2">Uncharacterized protein</fullName>
    </submittedName>
</protein>
<gene>
    <name evidence="2" type="ORF">TGAM01_v201167</name>
</gene>
<dbReference type="AlphaFoldDB" id="A0A2P4ZZW8"/>